<feature type="transmembrane region" description="Helical" evidence="1">
    <location>
        <begin position="118"/>
        <end position="137"/>
    </location>
</feature>
<feature type="transmembrane region" description="Helical" evidence="1">
    <location>
        <begin position="227"/>
        <end position="244"/>
    </location>
</feature>
<dbReference type="EMBL" id="SIDB01000004">
    <property type="protein sequence ID" value="KAI3433532.1"/>
    <property type="molecule type" value="Genomic_DNA"/>
</dbReference>
<keyword evidence="3" id="KW-1185">Reference proteome</keyword>
<reference evidence="2" key="1">
    <citation type="journal article" date="2019" name="Plant J.">
        <title>Chlorella vulgaris genome assembly and annotation reveals the molecular basis for metabolic acclimation to high light conditions.</title>
        <authorList>
            <person name="Cecchin M."/>
            <person name="Marcolungo L."/>
            <person name="Rossato M."/>
            <person name="Girolomoni L."/>
            <person name="Cosentino E."/>
            <person name="Cuine S."/>
            <person name="Li-Beisson Y."/>
            <person name="Delledonne M."/>
            <person name="Ballottari M."/>
        </authorList>
    </citation>
    <scope>NUCLEOTIDE SEQUENCE</scope>
    <source>
        <strain evidence="2">211/11P</strain>
    </source>
</reference>
<accession>A0A9D4YYE3</accession>
<dbReference type="AlphaFoldDB" id="A0A9D4YYE3"/>
<gene>
    <name evidence="2" type="ORF">D9Q98_003342</name>
</gene>
<proteinExistence type="predicted"/>
<protein>
    <submittedName>
        <fullName evidence="2">Uncharacterized protein</fullName>
    </submittedName>
</protein>
<evidence type="ECO:0000313" key="2">
    <source>
        <dbReference type="EMBL" id="KAI3433532.1"/>
    </source>
</evidence>
<sequence>MAMLSDLRFWDDRLETCFEHELAETRAGAVSGFAIFRAGTLIFVTAKAVIEGQSWTITLLFAVGLMCSLLPYLSVRCRDRKHFRAWQWAALLTDVAQAAIGCYNHVHMAPSGEGISPLASLVYLSYGSTALWMLCYTSFSHLPFWMELVKAATISVVLLAFNDRICRDSPGLRRAYGVIHQLVRVVLRHRPLARALWPAAAHTQLAQQAGGSGSGGAPHATWICTQYQMHVVLLAFVATTWAVHRTERRLRLQMLYRCTQQSTTAQSSSRHELAGAATAALEEEAASGSAVSDMDFFLGFGIPAALGILMVFALDF</sequence>
<comment type="caution">
    <text evidence="2">The sequence shown here is derived from an EMBL/GenBank/DDBJ whole genome shotgun (WGS) entry which is preliminary data.</text>
</comment>
<dbReference type="Proteomes" id="UP001055712">
    <property type="component" value="Unassembled WGS sequence"/>
</dbReference>
<evidence type="ECO:0000256" key="1">
    <source>
        <dbReference type="SAM" id="Phobius"/>
    </source>
</evidence>
<feature type="transmembrane region" description="Helical" evidence="1">
    <location>
        <begin position="55"/>
        <end position="73"/>
    </location>
</feature>
<keyword evidence="1" id="KW-1133">Transmembrane helix</keyword>
<keyword evidence="1" id="KW-0472">Membrane</keyword>
<organism evidence="2 3">
    <name type="scientific">Chlorella vulgaris</name>
    <name type="common">Green alga</name>
    <dbReference type="NCBI Taxonomy" id="3077"/>
    <lineage>
        <taxon>Eukaryota</taxon>
        <taxon>Viridiplantae</taxon>
        <taxon>Chlorophyta</taxon>
        <taxon>core chlorophytes</taxon>
        <taxon>Trebouxiophyceae</taxon>
        <taxon>Chlorellales</taxon>
        <taxon>Chlorellaceae</taxon>
        <taxon>Chlorella clade</taxon>
        <taxon>Chlorella</taxon>
    </lineage>
</organism>
<dbReference type="OrthoDB" id="10504389at2759"/>
<keyword evidence="1" id="KW-0812">Transmembrane</keyword>
<feature type="transmembrane region" description="Helical" evidence="1">
    <location>
        <begin position="296"/>
        <end position="314"/>
    </location>
</feature>
<evidence type="ECO:0000313" key="3">
    <source>
        <dbReference type="Proteomes" id="UP001055712"/>
    </source>
</evidence>
<name>A0A9D4YYE3_CHLVU</name>
<reference evidence="2" key="2">
    <citation type="submission" date="2020-11" db="EMBL/GenBank/DDBJ databases">
        <authorList>
            <person name="Cecchin M."/>
            <person name="Marcolungo L."/>
            <person name="Rossato M."/>
            <person name="Girolomoni L."/>
            <person name="Cosentino E."/>
            <person name="Cuine S."/>
            <person name="Li-Beisson Y."/>
            <person name="Delledonne M."/>
            <person name="Ballottari M."/>
        </authorList>
    </citation>
    <scope>NUCLEOTIDE SEQUENCE</scope>
    <source>
        <strain evidence="2">211/11P</strain>
        <tissue evidence="2">Whole cell</tissue>
    </source>
</reference>